<dbReference type="GO" id="GO:0016491">
    <property type="term" value="F:oxidoreductase activity"/>
    <property type="evidence" value="ECO:0007669"/>
    <property type="project" value="InterPro"/>
</dbReference>
<dbReference type="InterPro" id="IPR001433">
    <property type="entry name" value="OxRdtase_FAD/NAD-bd"/>
</dbReference>
<protein>
    <recommendedName>
        <fullName evidence="2">FAD-binding FR-type domain-containing protein</fullName>
    </recommendedName>
</protein>
<dbReference type="Gene3D" id="2.40.30.10">
    <property type="entry name" value="Translation factors"/>
    <property type="match status" value="1"/>
</dbReference>
<organism evidence="3 4">
    <name type="scientific">Rubricoccus marinus</name>
    <dbReference type="NCBI Taxonomy" id="716817"/>
    <lineage>
        <taxon>Bacteria</taxon>
        <taxon>Pseudomonadati</taxon>
        <taxon>Rhodothermota</taxon>
        <taxon>Rhodothermia</taxon>
        <taxon>Rhodothermales</taxon>
        <taxon>Rubricoccaceae</taxon>
        <taxon>Rubricoccus</taxon>
    </lineage>
</organism>
<evidence type="ECO:0000313" key="4">
    <source>
        <dbReference type="Proteomes" id="UP000216446"/>
    </source>
</evidence>
<dbReference type="Proteomes" id="UP000216446">
    <property type="component" value="Unassembled WGS sequence"/>
</dbReference>
<dbReference type="InterPro" id="IPR017927">
    <property type="entry name" value="FAD-bd_FR_type"/>
</dbReference>
<evidence type="ECO:0000259" key="2">
    <source>
        <dbReference type="PROSITE" id="PS51384"/>
    </source>
</evidence>
<dbReference type="Pfam" id="PF00970">
    <property type="entry name" value="FAD_binding_6"/>
    <property type="match status" value="1"/>
</dbReference>
<comment type="caution">
    <text evidence="3">The sequence shown here is derived from an EMBL/GenBank/DDBJ whole genome shotgun (WGS) entry which is preliminary data.</text>
</comment>
<accession>A0A259U252</accession>
<dbReference type="PROSITE" id="PS51384">
    <property type="entry name" value="FAD_FR"/>
    <property type="match status" value="1"/>
</dbReference>
<dbReference type="FunCoup" id="A0A259U252">
    <property type="interactions" value="65"/>
</dbReference>
<name>A0A259U252_9BACT</name>
<dbReference type="SUPFAM" id="SSF63380">
    <property type="entry name" value="Riboflavin synthase domain-like"/>
    <property type="match status" value="1"/>
</dbReference>
<dbReference type="Gene3D" id="3.40.50.80">
    <property type="entry name" value="Nucleotide-binding domain of ferredoxin-NADP reductase (FNR) module"/>
    <property type="match status" value="1"/>
</dbReference>
<dbReference type="InParanoid" id="A0A259U252"/>
<dbReference type="OrthoDB" id="9789468at2"/>
<dbReference type="SUPFAM" id="SSF52343">
    <property type="entry name" value="Ferredoxin reductase-like, C-terminal NADP-linked domain"/>
    <property type="match status" value="1"/>
</dbReference>
<dbReference type="Pfam" id="PF00175">
    <property type="entry name" value="NAD_binding_1"/>
    <property type="match status" value="1"/>
</dbReference>
<evidence type="ECO:0000313" key="3">
    <source>
        <dbReference type="EMBL" id="OZC03918.1"/>
    </source>
</evidence>
<feature type="region of interest" description="Disordered" evidence="1">
    <location>
        <begin position="249"/>
        <end position="290"/>
    </location>
</feature>
<evidence type="ECO:0000256" key="1">
    <source>
        <dbReference type="SAM" id="MobiDB-lite"/>
    </source>
</evidence>
<dbReference type="AlphaFoldDB" id="A0A259U252"/>
<feature type="domain" description="FAD-binding FR-type" evidence="2">
    <location>
        <begin position="6"/>
        <end position="107"/>
    </location>
</feature>
<proteinExistence type="predicted"/>
<dbReference type="PANTHER" id="PTHR47354:SF5">
    <property type="entry name" value="PROTEIN RFBI"/>
    <property type="match status" value="1"/>
</dbReference>
<keyword evidence="4" id="KW-1185">Reference proteome</keyword>
<sequence length="290" mass="30678">MDGLPSSYLAATVTRREDHTDDLATFWLRPERPVAFEPGQYVTLVLPGASGQWVKRPYSVLSAPHEGEIELFVERVDGGELTPSLFGLAAGDALGVRGRAAGAFARDGACTHHVMACTVTGIAPFLSMLRHAAADPASGARGDRFLILYGASTPADLGPYAAELQTFARGEHVSAVVTVSRPWEAPNWTGEAGRVEDVLRKHLDALEWPLEETAGYACGNPGMVSAVHGLLRRAGLDDAHLHEEAYFPDAGETAPGEAPPAAPPARRQGVTAAPPGGIVLKTAPRPPERD</sequence>
<dbReference type="InterPro" id="IPR039261">
    <property type="entry name" value="FNR_nucleotide-bd"/>
</dbReference>
<dbReference type="EMBL" id="MQWB01000001">
    <property type="protein sequence ID" value="OZC03918.1"/>
    <property type="molecule type" value="Genomic_DNA"/>
</dbReference>
<dbReference type="PANTHER" id="PTHR47354">
    <property type="entry name" value="NADH OXIDOREDUCTASE HCR"/>
    <property type="match status" value="1"/>
</dbReference>
<dbReference type="InterPro" id="IPR050415">
    <property type="entry name" value="MRET"/>
</dbReference>
<reference evidence="3 4" key="1">
    <citation type="submission" date="2016-11" db="EMBL/GenBank/DDBJ databases">
        <title>Study of marine rhodopsin-containing bacteria.</title>
        <authorList>
            <person name="Yoshizawa S."/>
            <person name="Kumagai Y."/>
            <person name="Kogure K."/>
        </authorList>
    </citation>
    <scope>NUCLEOTIDE SEQUENCE [LARGE SCALE GENOMIC DNA]</scope>
    <source>
        <strain evidence="3 4">SG-29</strain>
    </source>
</reference>
<gene>
    <name evidence="3" type="ORF">BSZ36_13570</name>
</gene>
<dbReference type="InterPro" id="IPR017938">
    <property type="entry name" value="Riboflavin_synthase-like_b-brl"/>
</dbReference>
<dbReference type="InterPro" id="IPR008333">
    <property type="entry name" value="Cbr1-like_FAD-bd_dom"/>
</dbReference>
<dbReference type="RefSeq" id="WP_094549826.1">
    <property type="nucleotide sequence ID" value="NZ_MQWB01000001.1"/>
</dbReference>
<dbReference type="PRINTS" id="PR00410">
    <property type="entry name" value="PHEHYDRXLASE"/>
</dbReference>